<protein>
    <submittedName>
        <fullName evidence="2">Uncharacterized protein</fullName>
    </submittedName>
</protein>
<dbReference type="AlphaFoldDB" id="A0A5B7EHC8"/>
<feature type="compositionally biased region" description="Low complexity" evidence="1">
    <location>
        <begin position="73"/>
        <end position="82"/>
    </location>
</feature>
<sequence length="130" mass="14765">MGRRRWMNPTLCRICKCLYEEYTQRRTPYRAKQRHMENSLTHSRRSSPTQSHYSPPLGVFQGNCFGCGRPGDSRSQSLLQSQRKMEGKGLVSPPLQALSDKIVVGRILVLPGTEEACMLVTNLSTEPRQV</sequence>
<feature type="region of interest" description="Disordered" evidence="1">
    <location>
        <begin position="71"/>
        <end position="91"/>
    </location>
</feature>
<accession>A0A5B7EHC8</accession>
<organism evidence="2 3">
    <name type="scientific">Portunus trituberculatus</name>
    <name type="common">Swimming crab</name>
    <name type="synonym">Neptunus trituberculatus</name>
    <dbReference type="NCBI Taxonomy" id="210409"/>
    <lineage>
        <taxon>Eukaryota</taxon>
        <taxon>Metazoa</taxon>
        <taxon>Ecdysozoa</taxon>
        <taxon>Arthropoda</taxon>
        <taxon>Crustacea</taxon>
        <taxon>Multicrustacea</taxon>
        <taxon>Malacostraca</taxon>
        <taxon>Eumalacostraca</taxon>
        <taxon>Eucarida</taxon>
        <taxon>Decapoda</taxon>
        <taxon>Pleocyemata</taxon>
        <taxon>Brachyura</taxon>
        <taxon>Eubrachyura</taxon>
        <taxon>Portunoidea</taxon>
        <taxon>Portunidae</taxon>
        <taxon>Portuninae</taxon>
        <taxon>Portunus</taxon>
    </lineage>
</organism>
<feature type="region of interest" description="Disordered" evidence="1">
    <location>
        <begin position="29"/>
        <end position="53"/>
    </location>
</feature>
<feature type="compositionally biased region" description="Polar residues" evidence="1">
    <location>
        <begin position="38"/>
        <end position="53"/>
    </location>
</feature>
<dbReference type="EMBL" id="VSRR010002900">
    <property type="protein sequence ID" value="MPC33771.1"/>
    <property type="molecule type" value="Genomic_DNA"/>
</dbReference>
<comment type="caution">
    <text evidence="2">The sequence shown here is derived from an EMBL/GenBank/DDBJ whole genome shotgun (WGS) entry which is preliminary data.</text>
</comment>
<name>A0A5B7EHC8_PORTR</name>
<proteinExistence type="predicted"/>
<dbReference type="Proteomes" id="UP000324222">
    <property type="component" value="Unassembled WGS sequence"/>
</dbReference>
<gene>
    <name evidence="2" type="ORF">E2C01_027133</name>
</gene>
<keyword evidence="3" id="KW-1185">Reference proteome</keyword>
<reference evidence="2 3" key="1">
    <citation type="submission" date="2019-05" db="EMBL/GenBank/DDBJ databases">
        <title>Another draft genome of Portunus trituberculatus and its Hox gene families provides insights of decapod evolution.</title>
        <authorList>
            <person name="Jeong J.-H."/>
            <person name="Song I."/>
            <person name="Kim S."/>
            <person name="Choi T."/>
            <person name="Kim D."/>
            <person name="Ryu S."/>
            <person name="Kim W."/>
        </authorList>
    </citation>
    <scope>NUCLEOTIDE SEQUENCE [LARGE SCALE GENOMIC DNA]</scope>
    <source>
        <tissue evidence="2">Muscle</tissue>
    </source>
</reference>
<evidence type="ECO:0000256" key="1">
    <source>
        <dbReference type="SAM" id="MobiDB-lite"/>
    </source>
</evidence>
<evidence type="ECO:0000313" key="2">
    <source>
        <dbReference type="EMBL" id="MPC33771.1"/>
    </source>
</evidence>
<evidence type="ECO:0000313" key="3">
    <source>
        <dbReference type="Proteomes" id="UP000324222"/>
    </source>
</evidence>